<dbReference type="EMBL" id="JARIHO010000011">
    <property type="protein sequence ID" value="KAJ7353584.1"/>
    <property type="molecule type" value="Genomic_DNA"/>
</dbReference>
<sequence>MGQYLSWVKRFLGIGCTSTLIIKNLGVNAEIAIAVTVSTDSTSNDLDTPSKAEPSAGQLRSEQEDISPIASLGSSSTVTVFSATLQNLPGTVVNPAILATPCRFRLFDVSAFLDDGEFRIVEYAVPIEPQTDILEIFGQIVPLYAAISYPWRDLQDDTVQTSFSVAGAEHADPISISVLTTACAAVCAYGYSMLWLDRLCILQSNKQDKVWQIQRMHRIYKSCSLCVVLPGGLVRLARLDEPTTWIYRAWTLQEAVAPGMDKLKLVFRLSHLSHEAFLDERCAAEGYPEAYSSFLRQSNANQTSRCPHGRFVDKVLEDGRSAAADMGTLTGYVWGMDGAMRFHAPEISDDYTKSPVRILPVPETRMMTLAVRLRGSYLWTSAYTRSSSRPVDMVFSLMALFDIQIDVARFGENDRPQATIALLQALMRRRGAVATWLFIAPGMTPSRELSTLPQMPETSESGRAYIEMPDRGRVSAFEAVRAKGTNFWRSDGAPSGEMTDSGYFIFWAMAAPMLDVSAQCSIHDSIQSATRADFNDCETWAVVVGRFKELNRNPDTWKIQGSKRDDPKRQGLDELTLMLVERHGDDLYHRVGMEREIDERQTRGWRWTFRRFQVGGPGRGERRRFKVCPEGPNYASEVDAPEEDQIGLVR</sequence>
<protein>
    <recommendedName>
        <fullName evidence="2">Heterokaryon incompatibility domain-containing protein</fullName>
    </recommendedName>
</protein>
<comment type="caution">
    <text evidence="3">The sequence shown here is derived from an EMBL/GenBank/DDBJ whole genome shotgun (WGS) entry which is preliminary data.</text>
</comment>
<dbReference type="PANTHER" id="PTHR24148">
    <property type="entry name" value="ANKYRIN REPEAT DOMAIN-CONTAINING PROTEIN 39 HOMOLOG-RELATED"/>
    <property type="match status" value="1"/>
</dbReference>
<feature type="compositionally biased region" description="Acidic residues" evidence="1">
    <location>
        <begin position="639"/>
        <end position="650"/>
    </location>
</feature>
<accession>A0AAD7ABW5</accession>
<evidence type="ECO:0000313" key="3">
    <source>
        <dbReference type="EMBL" id="KAJ7353584.1"/>
    </source>
</evidence>
<dbReference type="PANTHER" id="PTHR24148:SF64">
    <property type="entry name" value="HETEROKARYON INCOMPATIBILITY DOMAIN-CONTAINING PROTEIN"/>
    <property type="match status" value="1"/>
</dbReference>
<feature type="domain" description="Heterokaryon incompatibility" evidence="2">
    <location>
        <begin position="144"/>
        <end position="229"/>
    </location>
</feature>
<evidence type="ECO:0000256" key="1">
    <source>
        <dbReference type="SAM" id="MobiDB-lite"/>
    </source>
</evidence>
<evidence type="ECO:0000259" key="2">
    <source>
        <dbReference type="Pfam" id="PF06985"/>
    </source>
</evidence>
<gene>
    <name evidence="3" type="ORF">DFH08DRAFT_956635</name>
</gene>
<dbReference type="AlphaFoldDB" id="A0AAD7ABW5"/>
<reference evidence="3" key="1">
    <citation type="submission" date="2023-03" db="EMBL/GenBank/DDBJ databases">
        <title>Massive genome expansion in bonnet fungi (Mycena s.s.) driven by repeated elements and novel gene families across ecological guilds.</title>
        <authorList>
            <consortium name="Lawrence Berkeley National Laboratory"/>
            <person name="Harder C.B."/>
            <person name="Miyauchi S."/>
            <person name="Viragh M."/>
            <person name="Kuo A."/>
            <person name="Thoen E."/>
            <person name="Andreopoulos B."/>
            <person name="Lu D."/>
            <person name="Skrede I."/>
            <person name="Drula E."/>
            <person name="Henrissat B."/>
            <person name="Morin E."/>
            <person name="Kohler A."/>
            <person name="Barry K."/>
            <person name="LaButti K."/>
            <person name="Morin E."/>
            <person name="Salamov A."/>
            <person name="Lipzen A."/>
            <person name="Mereny Z."/>
            <person name="Hegedus B."/>
            <person name="Baldrian P."/>
            <person name="Stursova M."/>
            <person name="Weitz H."/>
            <person name="Taylor A."/>
            <person name="Grigoriev I.V."/>
            <person name="Nagy L.G."/>
            <person name="Martin F."/>
            <person name="Kauserud H."/>
        </authorList>
    </citation>
    <scope>NUCLEOTIDE SEQUENCE</scope>
    <source>
        <strain evidence="3">CBHHK002</strain>
    </source>
</reference>
<feature type="region of interest" description="Disordered" evidence="1">
    <location>
        <begin position="40"/>
        <end position="64"/>
    </location>
</feature>
<dbReference type="InterPro" id="IPR010730">
    <property type="entry name" value="HET"/>
</dbReference>
<dbReference type="InterPro" id="IPR052895">
    <property type="entry name" value="HetReg/Transcr_Mod"/>
</dbReference>
<evidence type="ECO:0000313" key="4">
    <source>
        <dbReference type="Proteomes" id="UP001218218"/>
    </source>
</evidence>
<keyword evidence="4" id="KW-1185">Reference proteome</keyword>
<organism evidence="3 4">
    <name type="scientific">Mycena albidolilacea</name>
    <dbReference type="NCBI Taxonomy" id="1033008"/>
    <lineage>
        <taxon>Eukaryota</taxon>
        <taxon>Fungi</taxon>
        <taxon>Dikarya</taxon>
        <taxon>Basidiomycota</taxon>
        <taxon>Agaricomycotina</taxon>
        <taxon>Agaricomycetes</taxon>
        <taxon>Agaricomycetidae</taxon>
        <taxon>Agaricales</taxon>
        <taxon>Marasmiineae</taxon>
        <taxon>Mycenaceae</taxon>
        <taxon>Mycena</taxon>
    </lineage>
</organism>
<dbReference type="Pfam" id="PF06985">
    <property type="entry name" value="HET"/>
    <property type="match status" value="1"/>
</dbReference>
<feature type="region of interest" description="Disordered" evidence="1">
    <location>
        <begin position="617"/>
        <end position="650"/>
    </location>
</feature>
<dbReference type="Proteomes" id="UP001218218">
    <property type="component" value="Unassembled WGS sequence"/>
</dbReference>
<name>A0AAD7ABW5_9AGAR</name>
<proteinExistence type="predicted"/>